<dbReference type="InterPro" id="IPR019775">
    <property type="entry name" value="WD40_repeat_CS"/>
</dbReference>
<feature type="repeat" description="WD" evidence="3">
    <location>
        <begin position="1002"/>
        <end position="1043"/>
    </location>
</feature>
<evidence type="ECO:0000256" key="1">
    <source>
        <dbReference type="ARBA" id="ARBA00022574"/>
    </source>
</evidence>
<feature type="repeat" description="WD" evidence="3">
    <location>
        <begin position="1172"/>
        <end position="1213"/>
    </location>
</feature>
<evidence type="ECO:0000313" key="6">
    <source>
        <dbReference type="Proteomes" id="UP000320293"/>
    </source>
</evidence>
<keyword evidence="1 3" id="KW-0853">WD repeat</keyword>
<evidence type="ECO:0000259" key="4">
    <source>
        <dbReference type="SMART" id="SM00382"/>
    </source>
</evidence>
<feature type="repeat" description="WD" evidence="3">
    <location>
        <begin position="656"/>
        <end position="689"/>
    </location>
</feature>
<keyword evidence="2" id="KW-0677">Repeat</keyword>
<dbReference type="InterPro" id="IPR001680">
    <property type="entry name" value="WD40_rpt"/>
</dbReference>
<dbReference type="InterPro" id="IPR002182">
    <property type="entry name" value="NB-ARC"/>
</dbReference>
<dbReference type="InterPro" id="IPR027417">
    <property type="entry name" value="P-loop_NTPase"/>
</dbReference>
<dbReference type="SMART" id="SM00320">
    <property type="entry name" value="WD40"/>
    <property type="match status" value="14"/>
</dbReference>
<dbReference type="PRINTS" id="PR00364">
    <property type="entry name" value="DISEASERSIST"/>
</dbReference>
<dbReference type="SUPFAM" id="SSF52540">
    <property type="entry name" value="P-loop containing nucleoside triphosphate hydrolases"/>
    <property type="match status" value="1"/>
</dbReference>
<evidence type="ECO:0000256" key="2">
    <source>
        <dbReference type="ARBA" id="ARBA00022737"/>
    </source>
</evidence>
<dbReference type="Pfam" id="PF00931">
    <property type="entry name" value="NB-ARC"/>
    <property type="match status" value="1"/>
</dbReference>
<dbReference type="InterPro" id="IPR036322">
    <property type="entry name" value="WD40_repeat_dom_sf"/>
</dbReference>
<dbReference type="PANTHER" id="PTHR22847">
    <property type="entry name" value="WD40 REPEAT PROTEIN"/>
    <property type="match status" value="1"/>
</dbReference>
<dbReference type="InterPro" id="IPR045434">
    <property type="entry name" value="EAD4"/>
</dbReference>
<feature type="repeat" description="WD" evidence="3">
    <location>
        <begin position="788"/>
        <end position="829"/>
    </location>
</feature>
<dbReference type="Pfam" id="PF00400">
    <property type="entry name" value="WD40"/>
    <property type="match status" value="8"/>
</dbReference>
<reference evidence="5 6" key="1">
    <citation type="submission" date="2019-01" db="EMBL/GenBank/DDBJ databases">
        <title>Coherence of Microcystis species and biogeography revealed through population genomics.</title>
        <authorList>
            <person name="Perez-Carrascal O.M."/>
            <person name="Terrat Y."/>
            <person name="Giani A."/>
            <person name="Fortin N."/>
            <person name="Tromas N."/>
            <person name="Shapiro B.J."/>
        </authorList>
    </citation>
    <scope>NUCLEOTIDE SEQUENCE [LARGE SCALE GENOMIC DNA]</scope>
    <source>
        <strain evidence="5">Ma_QC_Ca_00000000_S207</strain>
    </source>
</reference>
<feature type="repeat" description="WD" evidence="3">
    <location>
        <begin position="704"/>
        <end position="745"/>
    </location>
</feature>
<organism evidence="5 6">
    <name type="scientific">Microcystis aeruginosa Ma_QC_Ca_00000000_S207</name>
    <dbReference type="NCBI Taxonomy" id="2486251"/>
    <lineage>
        <taxon>Bacteria</taxon>
        <taxon>Bacillati</taxon>
        <taxon>Cyanobacteriota</taxon>
        <taxon>Cyanophyceae</taxon>
        <taxon>Oscillatoriophycideae</taxon>
        <taxon>Chroococcales</taxon>
        <taxon>Microcystaceae</taxon>
        <taxon>Microcystis</taxon>
    </lineage>
</organism>
<dbReference type="InterPro" id="IPR055442">
    <property type="entry name" value="Beta-prop_EML-like_2nd"/>
</dbReference>
<dbReference type="SUPFAM" id="SSF50978">
    <property type="entry name" value="WD40 repeat-like"/>
    <property type="match status" value="3"/>
</dbReference>
<accession>A0A552G4V6</accession>
<feature type="repeat" description="WD" evidence="3">
    <location>
        <begin position="874"/>
        <end position="915"/>
    </location>
</feature>
<dbReference type="InterPro" id="IPR015943">
    <property type="entry name" value="WD40/YVTN_repeat-like_dom_sf"/>
</dbReference>
<feature type="repeat" description="WD" evidence="3">
    <location>
        <begin position="970"/>
        <end position="1001"/>
    </location>
</feature>
<dbReference type="PRINTS" id="PR00320">
    <property type="entry name" value="GPROTEINBRPT"/>
</dbReference>
<evidence type="ECO:0000256" key="3">
    <source>
        <dbReference type="PROSITE-ProRule" id="PRU00221"/>
    </source>
</evidence>
<comment type="caution">
    <text evidence="5">The sequence shown here is derived from an EMBL/GenBank/DDBJ whole genome shotgun (WGS) entry which is preliminary data.</text>
</comment>
<dbReference type="AlphaFoldDB" id="A0A552G4V6"/>
<dbReference type="SMART" id="SM00382">
    <property type="entry name" value="AAA"/>
    <property type="match status" value="1"/>
</dbReference>
<gene>
    <name evidence="5" type="ORF">EWV91_00715</name>
</gene>
<evidence type="ECO:0000313" key="5">
    <source>
        <dbReference type="EMBL" id="TRU54001.1"/>
    </source>
</evidence>
<feature type="repeat" description="WD" evidence="3">
    <location>
        <begin position="1044"/>
        <end position="1085"/>
    </location>
</feature>
<feature type="domain" description="AAA+ ATPase" evidence="4">
    <location>
        <begin position="184"/>
        <end position="331"/>
    </location>
</feature>
<dbReference type="PANTHER" id="PTHR22847:SF637">
    <property type="entry name" value="WD REPEAT DOMAIN 5B"/>
    <property type="match status" value="1"/>
</dbReference>
<dbReference type="EMBL" id="SFBF01000016">
    <property type="protein sequence ID" value="TRU54001.1"/>
    <property type="molecule type" value="Genomic_DNA"/>
</dbReference>
<sequence length="1248" mass="142028">MPRSNTSETVKKQIRFVLKRLLTHVNNESSDQDYDYWEKKLSVRWSKDAKTSTNLIVQTELKVLVNFCNEIAHQRSGVRLTVDHMRNCLKILKEWEILADNRAKTQGSLQWHFTLNLWSKITEENLWKFEEEWDKRKSPSNQNSSIKTEINYDNFGLIPDISQIYGREKELVLLKQKFFQNSPPCKIIGILGIAGIGKTSLVCKLIEQIQEEFHHVIYWSFLNPPLSLKFIENTSNIISQNISFKTEDKFKIKLVKLIKILAKYRCLLFLDNIDAIIEHENYGEYREILQAIGQSKHNSCLIITSRKIPQELESLAGNNTSTYFLELQGLDYQTGKQIFGDIDTFHGTEDEWQFLIQQVCHGNPLFIKSIALHIQRVNHNNLSDFLEKGNLLIEDIEFIFNSYFQQLSDLEKAIVFELAINRNPVSLSELKHNIIIEPDGKNIQEGIRTLSTKILLDKEDDYFTLHPLLIEYFTQKIITIATEEIKTQNFQLLRSNSLTKTTVPDYVRKIQINVILHPIIKNLIHNFQENNVESQLIECLKTLKHEPSGQIGCITGNIINLLNILKKGNLRDYDFSHIPIRQVDFSNIRLNQVDFSYSQFSDCIFPQTCGSILSISCSQFDRYLQREYLLATGDSHGMIYLWKVKQDGKLELNKSFPAHGSWVWSVALNSEGQLLASGGQDGIVKIWSIITDISINCHSCPDPSQKHHAPIRSVTFSADSKFLATGSEDKTIKIWSVETGECLHTLEGHQERVGGVTFSPNGQLLASGSADKTIKIWSVDTGECLHTLTGHQDWVWQVAFSSDGQLLASGSGDKTIKIWSIIEGKYQNIDTLEGHENWIWSIAFSPNGQYIASGSEDFTLRLWSVKTRKCLQCFRGYGNRLSSITFSPDSQYILSGSIDRSIRLWSIKNHKCLQQINGHTDWICSVAFSPDGKTLISGSGDQTIRLWSGESGEVIKILQEKDYWVLLYQIAVSPNGQLIASTSHDNTIKLWDIKTDEKYTFSPEHQKRVWAIAFSPNSQILVSGSGDNSVKLWSVPRGFCLKTFEEHQAWVLSVAFSPDGRLIATGSEDRTIKLWSIEDDMTQSLRTFTGHQGRIWSVVFSSDSQLLASSSDDQTVKLWQVKDGRLINSFEGHKSWVWSVAFSPDGKLLASGGDDATIRIWDVETGQLHQLLCEHTKSVRSVCFSPNGKTLASASEDETIKLWNLKTGKCQNTLRSPRLYEQTNITGVEGLNYETSNTMKILGAFLSR</sequence>
<dbReference type="InterPro" id="IPR020472">
    <property type="entry name" value="WD40_PAC1"/>
</dbReference>
<feature type="repeat" description="WD" evidence="3">
    <location>
        <begin position="746"/>
        <end position="787"/>
    </location>
</feature>
<feature type="repeat" description="WD" evidence="3">
    <location>
        <begin position="916"/>
        <end position="957"/>
    </location>
</feature>
<dbReference type="PROSITE" id="PS00678">
    <property type="entry name" value="WD_REPEATS_1"/>
    <property type="match status" value="3"/>
</dbReference>
<dbReference type="CDD" id="cd00200">
    <property type="entry name" value="WD40"/>
    <property type="match status" value="2"/>
</dbReference>
<dbReference type="Pfam" id="PF19959">
    <property type="entry name" value="EAD4"/>
    <property type="match status" value="1"/>
</dbReference>
<feature type="repeat" description="WD" evidence="3">
    <location>
        <begin position="1130"/>
        <end position="1171"/>
    </location>
</feature>
<feature type="repeat" description="WD" evidence="3">
    <location>
        <begin position="832"/>
        <end position="873"/>
    </location>
</feature>
<protein>
    <submittedName>
        <fullName evidence="5">WD40 repeat domain-containing protein</fullName>
    </submittedName>
</protein>
<feature type="repeat" description="WD" evidence="3">
    <location>
        <begin position="1088"/>
        <end position="1129"/>
    </location>
</feature>
<proteinExistence type="predicted"/>
<name>A0A552G4V6_MICAE</name>
<dbReference type="Pfam" id="PF23414">
    <property type="entry name" value="Beta-prop_EML_2"/>
    <property type="match status" value="1"/>
</dbReference>
<dbReference type="GO" id="GO:0043531">
    <property type="term" value="F:ADP binding"/>
    <property type="evidence" value="ECO:0007669"/>
    <property type="project" value="InterPro"/>
</dbReference>
<dbReference type="PROSITE" id="PS50294">
    <property type="entry name" value="WD_REPEATS_REGION"/>
    <property type="match status" value="13"/>
</dbReference>
<dbReference type="Gene3D" id="2.130.10.10">
    <property type="entry name" value="YVTN repeat-like/Quinoprotein amine dehydrogenase"/>
    <property type="match status" value="6"/>
</dbReference>
<dbReference type="InterPro" id="IPR003593">
    <property type="entry name" value="AAA+_ATPase"/>
</dbReference>
<dbReference type="Gene3D" id="3.40.50.300">
    <property type="entry name" value="P-loop containing nucleotide triphosphate hydrolases"/>
    <property type="match status" value="1"/>
</dbReference>
<dbReference type="Proteomes" id="UP000320293">
    <property type="component" value="Unassembled WGS sequence"/>
</dbReference>
<dbReference type="PROSITE" id="PS50082">
    <property type="entry name" value="WD_REPEATS_2"/>
    <property type="match status" value="13"/>
</dbReference>